<name>A0A177L1W4_9BACI</name>
<organism evidence="2 3">
    <name type="scientific">Domibacillus aminovorans</name>
    <dbReference type="NCBI Taxonomy" id="29332"/>
    <lineage>
        <taxon>Bacteria</taxon>
        <taxon>Bacillati</taxon>
        <taxon>Bacillota</taxon>
        <taxon>Bacilli</taxon>
        <taxon>Bacillales</taxon>
        <taxon>Bacillaceae</taxon>
        <taxon>Domibacillus</taxon>
    </lineage>
</organism>
<dbReference type="AlphaFoldDB" id="A0A177L1W4"/>
<evidence type="ECO:0000313" key="3">
    <source>
        <dbReference type="Proteomes" id="UP000077271"/>
    </source>
</evidence>
<reference evidence="2 3" key="1">
    <citation type="submission" date="2016-01" db="EMBL/GenBank/DDBJ databases">
        <title>Investigation of taxonomic status of Bacillus aminovorans.</title>
        <authorList>
            <person name="Verma A."/>
            <person name="Pal Y."/>
            <person name="Krishnamurthi S."/>
        </authorList>
    </citation>
    <scope>NUCLEOTIDE SEQUENCE [LARGE SCALE GENOMIC DNA]</scope>
    <source>
        <strain evidence="2 3">DSM 4337</strain>
    </source>
</reference>
<proteinExistence type="predicted"/>
<keyword evidence="1" id="KW-0175">Coiled coil</keyword>
<dbReference type="RefSeq" id="WP_018391864.1">
    <property type="nucleotide sequence ID" value="NZ_LQWZ01000002.1"/>
</dbReference>
<feature type="coiled-coil region" evidence="1">
    <location>
        <begin position="4"/>
        <end position="31"/>
    </location>
</feature>
<comment type="caution">
    <text evidence="2">The sequence shown here is derived from an EMBL/GenBank/DDBJ whole genome shotgun (WGS) entry which is preliminary data.</text>
</comment>
<evidence type="ECO:0000256" key="1">
    <source>
        <dbReference type="SAM" id="Coils"/>
    </source>
</evidence>
<dbReference type="OrthoDB" id="2974398at2"/>
<sequence length="84" mass="9715">MINIDVLEEKVKRLEEDMDKIKKEVSMLLIKKETMIYKLDQIQKQLDEIQTSVNRDSGWRGFLIDFIKAAAQIAALVAAGKFIF</sequence>
<protein>
    <submittedName>
        <fullName evidence="2">Uncharacterized protein</fullName>
    </submittedName>
</protein>
<accession>A0A177L1W4</accession>
<dbReference type="Proteomes" id="UP000077271">
    <property type="component" value="Unassembled WGS sequence"/>
</dbReference>
<gene>
    <name evidence="2" type="ORF">AWH48_14660</name>
</gene>
<dbReference type="EMBL" id="LQWZ01000002">
    <property type="protein sequence ID" value="OAH59382.1"/>
    <property type="molecule type" value="Genomic_DNA"/>
</dbReference>
<evidence type="ECO:0000313" key="2">
    <source>
        <dbReference type="EMBL" id="OAH59382.1"/>
    </source>
</evidence>